<comment type="subunit">
    <text evidence="3">Homodimer.</text>
</comment>
<dbReference type="NCBIfam" id="NF004761">
    <property type="entry name" value="PRK06092.1"/>
    <property type="match status" value="1"/>
</dbReference>
<evidence type="ECO:0000256" key="6">
    <source>
        <dbReference type="ARBA" id="ARBA00023239"/>
    </source>
</evidence>
<keyword evidence="6 13" id="KW-0456">Lyase</keyword>
<keyword evidence="5" id="KW-0289">Folate biosynthesis</keyword>
<dbReference type="PANTHER" id="PTHR42743:SF2">
    <property type="entry name" value="AMINODEOXYCHORISMATE LYASE"/>
    <property type="match status" value="1"/>
</dbReference>
<dbReference type="CDD" id="cd01559">
    <property type="entry name" value="ADCL_like"/>
    <property type="match status" value="1"/>
</dbReference>
<evidence type="ECO:0000256" key="4">
    <source>
        <dbReference type="ARBA" id="ARBA00022898"/>
    </source>
</evidence>
<protein>
    <recommendedName>
        <fullName evidence="11 12">Aminodeoxychorismate lyase</fullName>
        <ecNumber evidence="8 12">4.1.3.38</ecNumber>
    </recommendedName>
</protein>
<comment type="function">
    <text evidence="10">Involved in the biosynthesis of p-aminobenzoate (PABA), a precursor of tetrahydrofolate. Converts 4-amino-4-deoxychorismate into 4-aminobenzoate (PABA) and pyruvate.</text>
</comment>
<evidence type="ECO:0000256" key="1">
    <source>
        <dbReference type="ARBA" id="ARBA00001933"/>
    </source>
</evidence>
<dbReference type="GO" id="GO:0008696">
    <property type="term" value="F:4-amino-4-deoxychorismate lyase activity"/>
    <property type="evidence" value="ECO:0007669"/>
    <property type="project" value="UniProtKB-UniRule"/>
</dbReference>
<dbReference type="GO" id="GO:0005829">
    <property type="term" value="C:cytosol"/>
    <property type="evidence" value="ECO:0007669"/>
    <property type="project" value="TreeGrafter"/>
</dbReference>
<dbReference type="Gene3D" id="3.30.470.10">
    <property type="match status" value="1"/>
</dbReference>
<comment type="cofactor">
    <cofactor evidence="1">
        <name>pyridoxal 5'-phosphate</name>
        <dbReference type="ChEBI" id="CHEBI:597326"/>
    </cofactor>
</comment>
<dbReference type="InterPro" id="IPR001544">
    <property type="entry name" value="Aminotrans_IV"/>
</dbReference>
<dbReference type="InterPro" id="IPR043132">
    <property type="entry name" value="BCAT-like_C"/>
</dbReference>
<comment type="caution">
    <text evidence="13">The sequence shown here is derived from an EMBL/GenBank/DDBJ whole genome shotgun (WGS) entry which is preliminary data.</text>
</comment>
<comment type="pathway">
    <text evidence="7">Cofactor biosynthesis; tetrahydrofolate biosynthesis; 4-aminobenzoate from chorismate: step 2/2.</text>
</comment>
<accession>A0AAW7XDA2</accession>
<dbReference type="Pfam" id="PF01063">
    <property type="entry name" value="Aminotran_4"/>
    <property type="match status" value="1"/>
</dbReference>
<proteinExistence type="inferred from homology"/>
<evidence type="ECO:0000256" key="5">
    <source>
        <dbReference type="ARBA" id="ARBA00022909"/>
    </source>
</evidence>
<dbReference type="GO" id="GO:0030170">
    <property type="term" value="F:pyridoxal phosphate binding"/>
    <property type="evidence" value="ECO:0007669"/>
    <property type="project" value="InterPro"/>
</dbReference>
<dbReference type="Gene3D" id="3.20.10.10">
    <property type="entry name" value="D-amino Acid Aminotransferase, subunit A, domain 2"/>
    <property type="match status" value="1"/>
</dbReference>
<comment type="similarity">
    <text evidence="2">Belongs to the class-IV pyridoxal-phosphate-dependent aminotransferase family.</text>
</comment>
<dbReference type="RefSeq" id="WP_303548179.1">
    <property type="nucleotide sequence ID" value="NZ_JAUOPG010000001.1"/>
</dbReference>
<evidence type="ECO:0000256" key="7">
    <source>
        <dbReference type="ARBA" id="ARBA00035633"/>
    </source>
</evidence>
<evidence type="ECO:0000313" key="14">
    <source>
        <dbReference type="Proteomes" id="UP001169862"/>
    </source>
</evidence>
<dbReference type="InterPro" id="IPR043131">
    <property type="entry name" value="BCAT-like_N"/>
</dbReference>
<evidence type="ECO:0000256" key="11">
    <source>
        <dbReference type="ARBA" id="ARBA00069174"/>
    </source>
</evidence>
<dbReference type="FunFam" id="3.20.10.10:FF:000002">
    <property type="entry name" value="D-alanine aminotransferase"/>
    <property type="match status" value="1"/>
</dbReference>
<dbReference type="GO" id="GO:0008153">
    <property type="term" value="P:4-aminobenzoate biosynthetic process"/>
    <property type="evidence" value="ECO:0007669"/>
    <property type="project" value="UniProtKB-UniRule"/>
</dbReference>
<evidence type="ECO:0000256" key="2">
    <source>
        <dbReference type="ARBA" id="ARBA00009320"/>
    </source>
</evidence>
<dbReference type="Proteomes" id="UP001169862">
    <property type="component" value="Unassembled WGS sequence"/>
</dbReference>
<comment type="catalytic activity">
    <reaction evidence="9">
        <text>4-amino-4-deoxychorismate = 4-aminobenzoate + pyruvate + H(+)</text>
        <dbReference type="Rhea" id="RHEA:16201"/>
        <dbReference type="ChEBI" id="CHEBI:15361"/>
        <dbReference type="ChEBI" id="CHEBI:15378"/>
        <dbReference type="ChEBI" id="CHEBI:17836"/>
        <dbReference type="ChEBI" id="CHEBI:58406"/>
        <dbReference type="EC" id="4.1.3.38"/>
    </reaction>
</comment>
<name>A0AAW7XDA2_9GAMM</name>
<keyword evidence="4" id="KW-0663">Pyridoxal phosphate</keyword>
<dbReference type="InterPro" id="IPR050571">
    <property type="entry name" value="Class-IV_PLP-Dep_Aminotrnsfr"/>
</dbReference>
<dbReference type="GO" id="GO:0046656">
    <property type="term" value="P:folic acid biosynthetic process"/>
    <property type="evidence" value="ECO:0007669"/>
    <property type="project" value="UniProtKB-KW"/>
</dbReference>
<reference evidence="13" key="1">
    <citation type="submission" date="2023-07" db="EMBL/GenBank/DDBJ databases">
        <title>Genome content predicts the carbon catabolic preferences of heterotrophic bacteria.</title>
        <authorList>
            <person name="Gralka M."/>
        </authorList>
    </citation>
    <scope>NUCLEOTIDE SEQUENCE</scope>
    <source>
        <strain evidence="13">I2M16</strain>
    </source>
</reference>
<dbReference type="SUPFAM" id="SSF56752">
    <property type="entry name" value="D-aminoacid aminotransferase-like PLP-dependent enzymes"/>
    <property type="match status" value="1"/>
</dbReference>
<sequence>MTKLPLPAILINGALVDQISVNDRGLQYGDGLFETIKIRQGRPLLWDAHLARLLLGCERLGIRSDGLLKRIEQDCQSFFSPALQETCILKLIVTRGVGERGYKPSNHVNPTVIVSISPYTLNVPCQETGVTVRICDTALGINPLLAGIKHLNRLEQVLARQEWDDPHISEGLMLDVDGNLVEGTMSNLFWAKDGVLFTPLLDRCGILGTVRQKLLSIAEQLDITVVEGRFSPDVLSSAEEVFLCNSAIDIWPVVKLAHKTWSIGPITRQLQAKLEEVYAC</sequence>
<dbReference type="AlphaFoldDB" id="A0AAW7XDA2"/>
<dbReference type="InterPro" id="IPR017824">
    <property type="entry name" value="Aminodeoxychorismate_lyase_IV"/>
</dbReference>
<dbReference type="NCBIfam" id="TIGR03461">
    <property type="entry name" value="pabC_Proteo"/>
    <property type="match status" value="1"/>
</dbReference>
<evidence type="ECO:0000313" key="13">
    <source>
        <dbReference type="EMBL" id="MDO6452189.1"/>
    </source>
</evidence>
<dbReference type="EC" id="4.1.3.38" evidence="8 12"/>
<gene>
    <name evidence="13" type="primary">pabC</name>
    <name evidence="13" type="ORF">Q4490_01300</name>
</gene>
<evidence type="ECO:0000256" key="8">
    <source>
        <dbReference type="ARBA" id="ARBA00035676"/>
    </source>
</evidence>
<dbReference type="InterPro" id="IPR036038">
    <property type="entry name" value="Aminotransferase-like"/>
</dbReference>
<evidence type="ECO:0000256" key="12">
    <source>
        <dbReference type="NCBIfam" id="TIGR03461"/>
    </source>
</evidence>
<evidence type="ECO:0000256" key="3">
    <source>
        <dbReference type="ARBA" id="ARBA00011738"/>
    </source>
</evidence>
<dbReference type="EMBL" id="JAUOPG010000001">
    <property type="protein sequence ID" value="MDO6452189.1"/>
    <property type="molecule type" value="Genomic_DNA"/>
</dbReference>
<dbReference type="PANTHER" id="PTHR42743">
    <property type="entry name" value="AMINO-ACID AMINOTRANSFERASE"/>
    <property type="match status" value="1"/>
</dbReference>
<evidence type="ECO:0000256" key="10">
    <source>
        <dbReference type="ARBA" id="ARBA00054027"/>
    </source>
</evidence>
<evidence type="ECO:0000256" key="9">
    <source>
        <dbReference type="ARBA" id="ARBA00049529"/>
    </source>
</evidence>
<organism evidence="13 14">
    <name type="scientific">Neptunomonas phycophila</name>
    <dbReference type="NCBI Taxonomy" id="1572645"/>
    <lineage>
        <taxon>Bacteria</taxon>
        <taxon>Pseudomonadati</taxon>
        <taxon>Pseudomonadota</taxon>
        <taxon>Gammaproteobacteria</taxon>
        <taxon>Oceanospirillales</taxon>
        <taxon>Oceanospirillaceae</taxon>
        <taxon>Neptunomonas</taxon>
    </lineage>
</organism>